<dbReference type="GO" id="GO:0003735">
    <property type="term" value="F:structural constituent of ribosome"/>
    <property type="evidence" value="ECO:0007669"/>
    <property type="project" value="InterPro"/>
</dbReference>
<dbReference type="GO" id="GO:0015934">
    <property type="term" value="C:large ribosomal subunit"/>
    <property type="evidence" value="ECO:0007669"/>
    <property type="project" value="InterPro"/>
</dbReference>
<dbReference type="Pfam" id="PF00467">
    <property type="entry name" value="KOW"/>
    <property type="match status" value="1"/>
</dbReference>
<dbReference type="InterPro" id="IPR008991">
    <property type="entry name" value="Translation_prot_SH3-like_sf"/>
</dbReference>
<organism evidence="5 6">
    <name type="scientific">Vittaforma corneae (strain ATCC 50505)</name>
    <name type="common">Microsporidian parasite</name>
    <name type="synonym">Nosema corneum</name>
    <dbReference type="NCBI Taxonomy" id="993615"/>
    <lineage>
        <taxon>Eukaryota</taxon>
        <taxon>Fungi</taxon>
        <taxon>Fungi incertae sedis</taxon>
        <taxon>Microsporidia</taxon>
        <taxon>Nosematidae</taxon>
        <taxon>Vittaforma</taxon>
    </lineage>
</organism>
<dbReference type="OMA" id="VRIMRGD"/>
<dbReference type="GeneID" id="19882497"/>
<protein>
    <submittedName>
        <fullName evidence="5">Ribosomal protein L24</fullName>
    </submittedName>
</protein>
<dbReference type="InParanoid" id="L2GJY2"/>
<dbReference type="Gene3D" id="2.30.30.30">
    <property type="match status" value="1"/>
</dbReference>
<keyword evidence="6" id="KW-1185">Reference proteome</keyword>
<dbReference type="HOGENOM" id="CLU_093240_0_1_1"/>
<dbReference type="OrthoDB" id="1688503at2759"/>
<dbReference type="SUPFAM" id="SSF50104">
    <property type="entry name" value="Translation proteins SH3-like domain"/>
    <property type="match status" value="1"/>
</dbReference>
<name>L2GJY2_VITCO</name>
<evidence type="ECO:0000313" key="6">
    <source>
        <dbReference type="Proteomes" id="UP000011082"/>
    </source>
</evidence>
<reference evidence="6" key="1">
    <citation type="submission" date="2011-05" db="EMBL/GenBank/DDBJ databases">
        <title>The genome sequence of Vittaforma corneae strain ATCC 50505.</title>
        <authorList>
            <consortium name="The Broad Institute Genome Sequencing Platform"/>
            <person name="Cuomo C."/>
            <person name="Didier E."/>
            <person name="Bowers L."/>
            <person name="Young S.K."/>
            <person name="Zeng Q."/>
            <person name="Gargeya S."/>
            <person name="Fitzgerald M."/>
            <person name="Haas B."/>
            <person name="Abouelleil A."/>
            <person name="Alvarado L."/>
            <person name="Arachchi H.M."/>
            <person name="Berlin A."/>
            <person name="Chapman S.B."/>
            <person name="Gearin G."/>
            <person name="Goldberg J."/>
            <person name="Griggs A."/>
            <person name="Gujja S."/>
            <person name="Hansen M."/>
            <person name="Heiman D."/>
            <person name="Howarth C."/>
            <person name="Larimer J."/>
            <person name="Lui A."/>
            <person name="MacDonald P.J.P."/>
            <person name="McCowen C."/>
            <person name="Montmayeur A."/>
            <person name="Murphy C."/>
            <person name="Neiman D."/>
            <person name="Pearson M."/>
            <person name="Priest M."/>
            <person name="Roberts A."/>
            <person name="Saif S."/>
            <person name="Shea T."/>
            <person name="Sisk P."/>
            <person name="Stolte C."/>
            <person name="Sykes S."/>
            <person name="Wortman J."/>
            <person name="Nusbaum C."/>
            <person name="Birren B."/>
        </authorList>
    </citation>
    <scope>NUCLEOTIDE SEQUENCE [LARGE SCALE GENOMIC DNA]</scope>
    <source>
        <strain evidence="6">ATCC 50505</strain>
    </source>
</reference>
<evidence type="ECO:0000313" key="5">
    <source>
        <dbReference type="EMBL" id="ELA41188.1"/>
    </source>
</evidence>
<dbReference type="EMBL" id="JH370148">
    <property type="protein sequence ID" value="ELA41188.1"/>
    <property type="molecule type" value="Genomic_DNA"/>
</dbReference>
<comment type="similarity">
    <text evidence="1">Belongs to the universal ribosomal protein uL24 family.</text>
</comment>
<dbReference type="AlphaFoldDB" id="L2GJY2"/>
<dbReference type="InterPro" id="IPR014722">
    <property type="entry name" value="Rib_uL2_dom2"/>
</dbReference>
<feature type="domain" description="KOW" evidence="4">
    <location>
        <begin position="48"/>
        <end position="75"/>
    </location>
</feature>
<evidence type="ECO:0000256" key="1">
    <source>
        <dbReference type="ARBA" id="ARBA00010618"/>
    </source>
</evidence>
<dbReference type="InterPro" id="IPR041988">
    <property type="entry name" value="Ribosomal_uL24_KOW"/>
</dbReference>
<dbReference type="VEuPathDB" id="MicrosporidiaDB:VICG_01787"/>
<keyword evidence="2 5" id="KW-0689">Ribosomal protein</keyword>
<proteinExistence type="inferred from homology"/>
<dbReference type="STRING" id="993615.L2GJY2"/>
<dbReference type="SMART" id="SM00739">
    <property type="entry name" value="KOW"/>
    <property type="match status" value="1"/>
</dbReference>
<dbReference type="RefSeq" id="XP_007605232.1">
    <property type="nucleotide sequence ID" value="XM_007605170.1"/>
</dbReference>
<evidence type="ECO:0000256" key="3">
    <source>
        <dbReference type="ARBA" id="ARBA00023274"/>
    </source>
</evidence>
<dbReference type="GO" id="GO:0006412">
    <property type="term" value="P:translation"/>
    <property type="evidence" value="ECO:0007669"/>
    <property type="project" value="InterPro"/>
</dbReference>
<dbReference type="Proteomes" id="UP000011082">
    <property type="component" value="Unassembled WGS sequence"/>
</dbReference>
<dbReference type="GO" id="GO:0003723">
    <property type="term" value="F:RNA binding"/>
    <property type="evidence" value="ECO:0007669"/>
    <property type="project" value="InterPro"/>
</dbReference>
<dbReference type="PANTHER" id="PTHR11143">
    <property type="entry name" value="60S RIBOSOMAL PROTEIN L26 FAMILY MEMBER"/>
    <property type="match status" value="1"/>
</dbReference>
<accession>L2GJY2</accession>
<evidence type="ECO:0000259" key="4">
    <source>
        <dbReference type="SMART" id="SM00739"/>
    </source>
</evidence>
<sequence>MPQKPRVSQSRRKMRKAFFTANRGQIRKMMSSRLSKELRSSYGFKTFPIHSGDFVTITTGKFKNKEGKVLSVSRKTRKVTVEGCTNAKASGGSVLYPLDPSNLIIKSLALDEFRIKSLESKKARTESAKQRYAAVVESN</sequence>
<dbReference type="InterPro" id="IPR005824">
    <property type="entry name" value="KOW"/>
</dbReference>
<dbReference type="CDD" id="cd06089">
    <property type="entry name" value="KOW_RPL26"/>
    <property type="match status" value="1"/>
</dbReference>
<dbReference type="Pfam" id="PF16906">
    <property type="entry name" value="Ribosomal_L26"/>
    <property type="match status" value="1"/>
</dbReference>
<evidence type="ECO:0000256" key="2">
    <source>
        <dbReference type="ARBA" id="ARBA00022980"/>
    </source>
</evidence>
<gene>
    <name evidence="5" type="ORF">VICG_01787</name>
</gene>
<dbReference type="InterPro" id="IPR005756">
    <property type="entry name" value="Ribosomal_uL24_euk/arc"/>
</dbReference>
<dbReference type="NCBIfam" id="TIGR01080">
    <property type="entry name" value="rplX_A_E"/>
    <property type="match status" value="1"/>
</dbReference>
<dbReference type="FunCoup" id="L2GJY2">
    <property type="interactions" value="191"/>
</dbReference>
<keyword evidence="3" id="KW-0687">Ribonucleoprotein</keyword>